<dbReference type="GO" id="GO:0008483">
    <property type="term" value="F:transaminase activity"/>
    <property type="evidence" value="ECO:0007669"/>
    <property type="project" value="UniProtKB-KW"/>
</dbReference>
<dbReference type="Gene3D" id="3.40.640.10">
    <property type="entry name" value="Type I PLP-dependent aspartate aminotransferase-like (Major domain)"/>
    <property type="match status" value="1"/>
</dbReference>
<name>A0ABV7VLU4_9PROT</name>
<dbReference type="PROSITE" id="PS00105">
    <property type="entry name" value="AA_TRANSFER_CLASS_1"/>
    <property type="match status" value="1"/>
</dbReference>
<keyword evidence="4 7" id="KW-0808">Transferase</keyword>
<dbReference type="PANTHER" id="PTHR46383:SF2">
    <property type="entry name" value="AMINOTRANSFERASE"/>
    <property type="match status" value="1"/>
</dbReference>
<evidence type="ECO:0000256" key="6">
    <source>
        <dbReference type="ARBA" id="ARBA00049185"/>
    </source>
</evidence>
<reference evidence="10" key="1">
    <citation type="journal article" date="2019" name="Int. J. Syst. Evol. Microbiol.">
        <title>The Global Catalogue of Microorganisms (GCM) 10K type strain sequencing project: providing services to taxonomists for standard genome sequencing and annotation.</title>
        <authorList>
            <consortium name="The Broad Institute Genomics Platform"/>
            <consortium name="The Broad Institute Genome Sequencing Center for Infectious Disease"/>
            <person name="Wu L."/>
            <person name="Ma J."/>
        </authorList>
    </citation>
    <scope>NUCLEOTIDE SEQUENCE [LARGE SCALE GENOMIC DNA]</scope>
    <source>
        <strain evidence="10">KCTC 42182</strain>
    </source>
</reference>
<accession>A0ABV7VLU4</accession>
<keyword evidence="5" id="KW-0663">Pyridoxal phosphate</keyword>
<comment type="caution">
    <text evidence="9">The sequence shown here is derived from an EMBL/GenBank/DDBJ whole genome shotgun (WGS) entry which is preliminary data.</text>
</comment>
<comment type="cofactor">
    <cofactor evidence="1 7">
        <name>pyridoxal 5'-phosphate</name>
        <dbReference type="ChEBI" id="CHEBI:597326"/>
    </cofactor>
</comment>
<evidence type="ECO:0000256" key="1">
    <source>
        <dbReference type="ARBA" id="ARBA00001933"/>
    </source>
</evidence>
<dbReference type="SUPFAM" id="SSF53383">
    <property type="entry name" value="PLP-dependent transferases"/>
    <property type="match status" value="1"/>
</dbReference>
<dbReference type="CDD" id="cd00609">
    <property type="entry name" value="AAT_like"/>
    <property type="match status" value="1"/>
</dbReference>
<dbReference type="EC" id="2.6.1.-" evidence="7"/>
<dbReference type="RefSeq" id="WP_379729570.1">
    <property type="nucleotide sequence ID" value="NZ_JBHRYJ010000006.1"/>
</dbReference>
<dbReference type="Proteomes" id="UP001595711">
    <property type="component" value="Unassembled WGS sequence"/>
</dbReference>
<evidence type="ECO:0000313" key="9">
    <source>
        <dbReference type="EMBL" id="MFC3677948.1"/>
    </source>
</evidence>
<dbReference type="InterPro" id="IPR050596">
    <property type="entry name" value="AspAT/PAT-like"/>
</dbReference>
<proteinExistence type="inferred from homology"/>
<dbReference type="Pfam" id="PF00155">
    <property type="entry name" value="Aminotran_1_2"/>
    <property type="match status" value="1"/>
</dbReference>
<evidence type="ECO:0000256" key="7">
    <source>
        <dbReference type="RuleBase" id="RU000481"/>
    </source>
</evidence>
<organism evidence="9 10">
    <name type="scientific">Ferrovibrio xuzhouensis</name>
    <dbReference type="NCBI Taxonomy" id="1576914"/>
    <lineage>
        <taxon>Bacteria</taxon>
        <taxon>Pseudomonadati</taxon>
        <taxon>Pseudomonadota</taxon>
        <taxon>Alphaproteobacteria</taxon>
        <taxon>Rhodospirillales</taxon>
        <taxon>Rhodospirillaceae</taxon>
        <taxon>Ferrovibrio</taxon>
    </lineage>
</organism>
<dbReference type="PANTHER" id="PTHR46383">
    <property type="entry name" value="ASPARTATE AMINOTRANSFERASE"/>
    <property type="match status" value="1"/>
</dbReference>
<gene>
    <name evidence="9" type="ORF">ACFOOQ_20515</name>
</gene>
<evidence type="ECO:0000256" key="2">
    <source>
        <dbReference type="ARBA" id="ARBA00007441"/>
    </source>
</evidence>
<keyword evidence="3 7" id="KW-0032">Aminotransferase</keyword>
<evidence type="ECO:0000256" key="4">
    <source>
        <dbReference type="ARBA" id="ARBA00022679"/>
    </source>
</evidence>
<sequence length="400" mass="43212">MPAAPDLPAAFAPPPQPSPRSDVEIYRMWEIYKAVNARVKAGGEVVNLLVGEPTLPPSPKVVAAASRALSDGRTIGYTEALGMPSLREGIAQLYRRRHGLDIPAARIAVTVGTSSGLLLAFLAAFEAGQTVAVVEPSYPAYRGTLKAVNLVPYRLGTDAATRYQVTPAMIDALPPEVAGVVVASPANPTGTMLTAAELKAIHAACRRRGLWLIVDELYHGVTYDRPADTALAAGDDVIVINGFSKFWGMTGWRIGWLVLPERLVPRIEALHGSLQISAPTLSQIAAIAALETDDEMTARVSAYARNRDALLAALPRFGITRFAPPDGAFYLYADIGDFTDDSVAFCRRMLDETGVVTAPGVDFDTMQGRHYLRFSFCMDEAVVAEAIRRLESWFAAQNRR</sequence>
<evidence type="ECO:0000313" key="10">
    <source>
        <dbReference type="Proteomes" id="UP001595711"/>
    </source>
</evidence>
<evidence type="ECO:0000256" key="5">
    <source>
        <dbReference type="ARBA" id="ARBA00022898"/>
    </source>
</evidence>
<dbReference type="EMBL" id="JBHRYJ010000006">
    <property type="protein sequence ID" value="MFC3677948.1"/>
    <property type="molecule type" value="Genomic_DNA"/>
</dbReference>
<feature type="domain" description="Aminotransferase class I/classII large" evidence="8">
    <location>
        <begin position="44"/>
        <end position="390"/>
    </location>
</feature>
<dbReference type="InterPro" id="IPR004838">
    <property type="entry name" value="NHTrfase_class1_PyrdxlP-BS"/>
</dbReference>
<evidence type="ECO:0000259" key="8">
    <source>
        <dbReference type="Pfam" id="PF00155"/>
    </source>
</evidence>
<protein>
    <recommendedName>
        <fullName evidence="7">Aminotransferase</fullName>
        <ecNumber evidence="7">2.6.1.-</ecNumber>
    </recommendedName>
</protein>
<comment type="catalytic activity">
    <reaction evidence="6">
        <text>L-aspartate + 2-oxoglutarate = oxaloacetate + L-glutamate</text>
        <dbReference type="Rhea" id="RHEA:21824"/>
        <dbReference type="ChEBI" id="CHEBI:16452"/>
        <dbReference type="ChEBI" id="CHEBI:16810"/>
        <dbReference type="ChEBI" id="CHEBI:29985"/>
        <dbReference type="ChEBI" id="CHEBI:29991"/>
        <dbReference type="EC" id="2.6.1.1"/>
    </reaction>
</comment>
<dbReference type="InterPro" id="IPR015424">
    <property type="entry name" value="PyrdxlP-dep_Trfase"/>
</dbReference>
<keyword evidence="10" id="KW-1185">Reference proteome</keyword>
<dbReference type="InterPro" id="IPR015421">
    <property type="entry name" value="PyrdxlP-dep_Trfase_major"/>
</dbReference>
<dbReference type="InterPro" id="IPR004839">
    <property type="entry name" value="Aminotransferase_I/II_large"/>
</dbReference>
<evidence type="ECO:0000256" key="3">
    <source>
        <dbReference type="ARBA" id="ARBA00022576"/>
    </source>
</evidence>
<comment type="similarity">
    <text evidence="2 7">Belongs to the class-I pyridoxal-phosphate-dependent aminotransferase family.</text>
</comment>